<sequence>MRCCAKIPRLLALLPDAQRNSSFSTSTSTHRLYSHLPFRTRLHCEDQYPYVDQIRTDFSFAVVSFFAFADLLHCLATTPRSYWRLKHTKLEASVTSTATQLIIYRHGIVHRNSSIRPYQSAAASRLPCCTFRSSSVNLRQHLKSDCRPHRIQRRKHCCRRDVVQQVGLVSSHHKRIALLSVGKSSGGCTTGQLAFP</sequence>
<protein>
    <submittedName>
        <fullName evidence="1">Guanyl-nucleotide exchange factor</fullName>
    </submittedName>
</protein>
<proteinExistence type="predicted"/>
<reference evidence="2" key="1">
    <citation type="journal article" date="2013" name="Genome Announc.">
        <title>Draft genome sequence of the basidiomycetous yeast-like fungus Pseudozyma hubeiensis SY62, which produces an abundant amount of the biosurfactant mannosylerythritol lipids.</title>
        <authorList>
            <person name="Konishi M."/>
            <person name="Hatada Y."/>
            <person name="Horiuchi J."/>
        </authorList>
    </citation>
    <scope>NUCLEOTIDE SEQUENCE [LARGE SCALE GENOMIC DNA]</scope>
    <source>
        <strain evidence="2">SY62</strain>
    </source>
</reference>
<accession>R9PDK5</accession>
<dbReference type="EMBL" id="DF238831">
    <property type="protein sequence ID" value="GAC99312.1"/>
    <property type="molecule type" value="Genomic_DNA"/>
</dbReference>
<dbReference type="GeneID" id="24112178"/>
<evidence type="ECO:0000313" key="1">
    <source>
        <dbReference type="EMBL" id="GAC99312.1"/>
    </source>
</evidence>
<evidence type="ECO:0000313" key="2">
    <source>
        <dbReference type="Proteomes" id="UP000014071"/>
    </source>
</evidence>
<gene>
    <name evidence="1" type="ORF">PHSY_006913</name>
</gene>
<organism evidence="1 2">
    <name type="scientific">Pseudozyma hubeiensis (strain SY62)</name>
    <name type="common">Yeast</name>
    <dbReference type="NCBI Taxonomy" id="1305764"/>
    <lineage>
        <taxon>Eukaryota</taxon>
        <taxon>Fungi</taxon>
        <taxon>Dikarya</taxon>
        <taxon>Basidiomycota</taxon>
        <taxon>Ustilaginomycotina</taxon>
        <taxon>Ustilaginomycetes</taxon>
        <taxon>Ustilaginales</taxon>
        <taxon>Ustilaginaceae</taxon>
        <taxon>Pseudozyma</taxon>
    </lineage>
</organism>
<dbReference type="Proteomes" id="UP000014071">
    <property type="component" value="Unassembled WGS sequence"/>
</dbReference>
<dbReference type="RefSeq" id="XP_012192899.1">
    <property type="nucleotide sequence ID" value="XM_012337509.1"/>
</dbReference>
<keyword evidence="2" id="KW-1185">Reference proteome</keyword>
<name>R9PDK5_PSEHS</name>
<dbReference type="HOGENOM" id="CLU_1390790_0_0_1"/>
<dbReference type="AlphaFoldDB" id="R9PDK5"/>